<sequence length="115" mass="12022">MQEIQEAAHAAAKSPASYGLLTYLWVFALALLGGVAGAIRRAKADGKISMAEIIGELAISAFAGIVTFYLCEWAGLSQLLSAAMVGISGHMGSRAIFTFEKVWSAKLGATADADR</sequence>
<gene>
    <name evidence="2" type="ORF">C8E02_1010</name>
</gene>
<dbReference type="InterPro" id="IPR032126">
    <property type="entry name" value="LydA_holin"/>
</dbReference>
<dbReference type="AlphaFoldDB" id="A0A495BMJ2"/>
<keyword evidence="1" id="KW-1133">Transmembrane helix</keyword>
<protein>
    <submittedName>
        <fullName evidence="2">LydA family holin superfamily III</fullName>
    </submittedName>
</protein>
<organism evidence="2 3">
    <name type="scientific">Vogesella indigofera</name>
    <name type="common">Pseudomonas indigofera</name>
    <dbReference type="NCBI Taxonomy" id="45465"/>
    <lineage>
        <taxon>Bacteria</taxon>
        <taxon>Pseudomonadati</taxon>
        <taxon>Pseudomonadota</taxon>
        <taxon>Betaproteobacteria</taxon>
        <taxon>Neisseriales</taxon>
        <taxon>Chromobacteriaceae</taxon>
        <taxon>Vogesella</taxon>
    </lineage>
</organism>
<evidence type="ECO:0000313" key="3">
    <source>
        <dbReference type="Proteomes" id="UP000279384"/>
    </source>
</evidence>
<dbReference type="RefSeq" id="WP_120809875.1">
    <property type="nucleotide sequence ID" value="NZ_RBID01000011.1"/>
</dbReference>
<feature type="transmembrane region" description="Helical" evidence="1">
    <location>
        <begin position="51"/>
        <end position="70"/>
    </location>
</feature>
<proteinExistence type="predicted"/>
<accession>A0A495BMJ2</accession>
<feature type="transmembrane region" description="Helical" evidence="1">
    <location>
        <begin position="20"/>
        <end position="39"/>
    </location>
</feature>
<keyword evidence="1" id="KW-0472">Membrane</keyword>
<keyword evidence="1" id="KW-0812">Transmembrane</keyword>
<dbReference type="Pfam" id="PF16083">
    <property type="entry name" value="Phage_holin_3_3"/>
    <property type="match status" value="1"/>
</dbReference>
<dbReference type="Proteomes" id="UP000279384">
    <property type="component" value="Unassembled WGS sequence"/>
</dbReference>
<evidence type="ECO:0000256" key="1">
    <source>
        <dbReference type="SAM" id="Phobius"/>
    </source>
</evidence>
<dbReference type="EMBL" id="RBID01000011">
    <property type="protein sequence ID" value="RKQ61243.1"/>
    <property type="molecule type" value="Genomic_DNA"/>
</dbReference>
<reference evidence="2 3" key="1">
    <citation type="submission" date="2018-10" db="EMBL/GenBank/DDBJ databases">
        <title>Genomic Encyclopedia of Type Strains, Phase IV (KMG-IV): sequencing the most valuable type-strain genomes for metagenomic binning, comparative biology and taxonomic classification.</title>
        <authorList>
            <person name="Goeker M."/>
        </authorList>
    </citation>
    <scope>NUCLEOTIDE SEQUENCE [LARGE SCALE GENOMIC DNA]</scope>
    <source>
        <strain evidence="2 3">DSM 3303</strain>
    </source>
</reference>
<name>A0A495BMJ2_VOGIN</name>
<comment type="caution">
    <text evidence="2">The sequence shown here is derived from an EMBL/GenBank/DDBJ whole genome shotgun (WGS) entry which is preliminary data.</text>
</comment>
<evidence type="ECO:0000313" key="2">
    <source>
        <dbReference type="EMBL" id="RKQ61243.1"/>
    </source>
</evidence>